<keyword evidence="3" id="KW-1185">Reference proteome</keyword>
<accession>A0A8X6I488</accession>
<dbReference type="Proteomes" id="UP000886998">
    <property type="component" value="Unassembled WGS sequence"/>
</dbReference>
<gene>
    <name evidence="2" type="ORF">TNIN_59861</name>
</gene>
<proteinExistence type="predicted"/>
<feature type="region of interest" description="Disordered" evidence="1">
    <location>
        <begin position="75"/>
        <end position="106"/>
    </location>
</feature>
<comment type="caution">
    <text evidence="2">The sequence shown here is derived from an EMBL/GenBank/DDBJ whole genome shotgun (WGS) entry which is preliminary data.</text>
</comment>
<dbReference type="EMBL" id="BMAV01024162">
    <property type="protein sequence ID" value="GFS30546.1"/>
    <property type="molecule type" value="Genomic_DNA"/>
</dbReference>
<reference evidence="2" key="1">
    <citation type="submission" date="2020-08" db="EMBL/GenBank/DDBJ databases">
        <title>Multicomponent nature underlies the extraordinary mechanical properties of spider dragline silk.</title>
        <authorList>
            <person name="Kono N."/>
            <person name="Nakamura H."/>
            <person name="Mori M."/>
            <person name="Yoshida Y."/>
            <person name="Ohtoshi R."/>
            <person name="Malay A.D."/>
            <person name="Moran D.A.P."/>
            <person name="Tomita M."/>
            <person name="Numata K."/>
            <person name="Arakawa K."/>
        </authorList>
    </citation>
    <scope>NUCLEOTIDE SEQUENCE</scope>
</reference>
<feature type="region of interest" description="Disordered" evidence="1">
    <location>
        <begin position="20"/>
        <end position="49"/>
    </location>
</feature>
<feature type="compositionally biased region" description="Polar residues" evidence="1">
    <location>
        <begin position="29"/>
        <end position="40"/>
    </location>
</feature>
<sequence>MCVISPGNSSVRRLHLFSEADISLPPKSRAQSNKNLSHNQPPHEANGGLTLLGVTTCELTVPTYYPTGEKLIQSYSSEPQSVRPTRARNGNIFDPHIESGNQLLSP</sequence>
<organism evidence="2 3">
    <name type="scientific">Trichonephila inaurata madagascariensis</name>
    <dbReference type="NCBI Taxonomy" id="2747483"/>
    <lineage>
        <taxon>Eukaryota</taxon>
        <taxon>Metazoa</taxon>
        <taxon>Ecdysozoa</taxon>
        <taxon>Arthropoda</taxon>
        <taxon>Chelicerata</taxon>
        <taxon>Arachnida</taxon>
        <taxon>Araneae</taxon>
        <taxon>Araneomorphae</taxon>
        <taxon>Entelegynae</taxon>
        <taxon>Araneoidea</taxon>
        <taxon>Nephilidae</taxon>
        <taxon>Trichonephila</taxon>
        <taxon>Trichonephila inaurata</taxon>
    </lineage>
</organism>
<evidence type="ECO:0000256" key="1">
    <source>
        <dbReference type="SAM" id="MobiDB-lite"/>
    </source>
</evidence>
<evidence type="ECO:0000313" key="3">
    <source>
        <dbReference type="Proteomes" id="UP000886998"/>
    </source>
</evidence>
<dbReference type="AlphaFoldDB" id="A0A8X6I488"/>
<evidence type="ECO:0000313" key="2">
    <source>
        <dbReference type="EMBL" id="GFS30546.1"/>
    </source>
</evidence>
<protein>
    <submittedName>
        <fullName evidence="2">Uncharacterized protein</fullName>
    </submittedName>
</protein>
<name>A0A8X6I488_9ARAC</name>